<dbReference type="Pfam" id="PF19547">
    <property type="entry name" value="DUF6071"/>
    <property type="match status" value="1"/>
</dbReference>
<gene>
    <name evidence="1" type="ORF">UFOVP112_242</name>
</gene>
<evidence type="ECO:0000313" key="1">
    <source>
        <dbReference type="EMBL" id="CAB4129144.1"/>
    </source>
</evidence>
<sequence length="221" mass="25328">MIVYNNGDSFGVVSNGKTYSEFIADHFDARLINQAKSGASNSRIFRTTVRDLLSLDRTSEDVLVLINISTIYRFEYWSNLADGNDGHFFSVLMSNPDPVTKLLAKELLSLHNIEAEITKLYYELTLLTTFLTANNFQYLIWNGPNTNEDVDHQTPFISDFSKIVDNDPHIIPFGSFNFCQYCLDQGYTPIDYDKYGLYGHHGEEAHKSFANYLLENYLNEI</sequence>
<accession>A0A6J5L3U7</accession>
<name>A0A6J5L3U7_9CAUD</name>
<dbReference type="EMBL" id="LR796233">
    <property type="protein sequence ID" value="CAB4129144.1"/>
    <property type="molecule type" value="Genomic_DNA"/>
</dbReference>
<organism evidence="1">
    <name type="scientific">uncultured Caudovirales phage</name>
    <dbReference type="NCBI Taxonomy" id="2100421"/>
    <lineage>
        <taxon>Viruses</taxon>
        <taxon>Duplodnaviria</taxon>
        <taxon>Heunggongvirae</taxon>
        <taxon>Uroviricota</taxon>
        <taxon>Caudoviricetes</taxon>
        <taxon>Peduoviridae</taxon>
        <taxon>Maltschvirus</taxon>
        <taxon>Maltschvirus maltsch</taxon>
    </lineage>
</organism>
<dbReference type="InterPro" id="IPR045715">
    <property type="entry name" value="DUF6071"/>
</dbReference>
<reference evidence="1" key="1">
    <citation type="submission" date="2020-04" db="EMBL/GenBank/DDBJ databases">
        <authorList>
            <person name="Chiriac C."/>
            <person name="Salcher M."/>
            <person name="Ghai R."/>
            <person name="Kavagutti S V."/>
        </authorList>
    </citation>
    <scope>NUCLEOTIDE SEQUENCE</scope>
</reference>
<protein>
    <submittedName>
        <fullName evidence="1">Uncharacterized protein</fullName>
    </submittedName>
</protein>
<proteinExistence type="predicted"/>